<dbReference type="GeneID" id="40236271"/>
<dbReference type="EMBL" id="MF580959">
    <property type="protein sequence ID" value="AUO79173.1"/>
    <property type="molecule type" value="Genomic_DNA"/>
</dbReference>
<reference evidence="1 2" key="1">
    <citation type="submission" date="2017-07" db="EMBL/GenBank/DDBJ databases">
        <title>Characterization of ecologically diverse viruses infecting co-occurring strains of cosmopolitan hyperhalophilic Bacteroidetes.</title>
        <authorList>
            <person name="Villamor J."/>
            <person name="Ramos-Barbero M.D."/>
            <person name="Gonzalez-Torres P."/>
            <person name="Gabaldon T."/>
            <person name="Rollesso-Mora R."/>
            <person name="Meseguer I."/>
            <person name="Martinez-Garcia M."/>
            <person name="Santos F."/>
            <person name="Anton J."/>
        </authorList>
    </citation>
    <scope>NUCLEOTIDE SEQUENCE [LARGE SCALE GENOMIC DNA]</scope>
</reference>
<dbReference type="SMR" id="A0A2I6UGQ2"/>
<dbReference type="KEGG" id="vg:40236271"/>
<name>A0A2I6UGQ2_9CAUD</name>
<proteinExistence type="predicted"/>
<sequence>MDIQFNEDDENVTLARLYEGLDDRAKSGLANEMMMMLVKATEDGQFFRGVDLMYQALYQVGDEELEESGLEMNDN</sequence>
<organism evidence="1 2">
    <name type="scientific">Salinibacter phage M8CRM-1</name>
    <dbReference type="NCBI Taxonomy" id="2681612"/>
    <lineage>
        <taxon>Viruses</taxon>
        <taxon>Duplodnaviria</taxon>
        <taxon>Heunggongvirae</taxon>
        <taxon>Uroviricota</taxon>
        <taxon>Caudoviricetes</taxon>
        <taxon>Kryptosalinivirus</taxon>
        <taxon>Kryptosalinivirus M8CRM1</taxon>
    </lineage>
</organism>
<keyword evidence="2" id="KW-1185">Reference proteome</keyword>
<dbReference type="RefSeq" id="YP_009639476.1">
    <property type="nucleotide sequence ID" value="NC_042351.1"/>
</dbReference>
<evidence type="ECO:0000313" key="1">
    <source>
        <dbReference type="EMBL" id="AUO79173.1"/>
    </source>
</evidence>
<evidence type="ECO:0000313" key="2">
    <source>
        <dbReference type="Proteomes" id="UP000258606"/>
    </source>
</evidence>
<accession>A0A2I6UGQ2</accession>
<protein>
    <submittedName>
        <fullName evidence="1">Uncharacterized protein</fullName>
    </submittedName>
</protein>
<dbReference type="Proteomes" id="UP000258606">
    <property type="component" value="Segment"/>
</dbReference>